<dbReference type="GO" id="GO:0005634">
    <property type="term" value="C:nucleus"/>
    <property type="evidence" value="ECO:0007669"/>
    <property type="project" value="TreeGrafter"/>
</dbReference>
<feature type="compositionally biased region" description="Polar residues" evidence="2">
    <location>
        <begin position="100"/>
        <end position="115"/>
    </location>
</feature>
<dbReference type="Proteomes" id="UP001211907">
    <property type="component" value="Unassembled WGS sequence"/>
</dbReference>
<evidence type="ECO:0000256" key="2">
    <source>
        <dbReference type="SAM" id="MobiDB-lite"/>
    </source>
</evidence>
<name>A0AAD5SR55_9FUNG</name>
<dbReference type="InterPro" id="IPR025066">
    <property type="entry name" value="CCDC174-like"/>
</dbReference>
<keyword evidence="4" id="KW-1185">Reference proteome</keyword>
<evidence type="ECO:0000313" key="3">
    <source>
        <dbReference type="EMBL" id="KAJ3095025.1"/>
    </source>
</evidence>
<evidence type="ECO:0000313" key="4">
    <source>
        <dbReference type="Proteomes" id="UP001211907"/>
    </source>
</evidence>
<organism evidence="3 4">
    <name type="scientific">Physocladia obscura</name>
    <dbReference type="NCBI Taxonomy" id="109957"/>
    <lineage>
        <taxon>Eukaryota</taxon>
        <taxon>Fungi</taxon>
        <taxon>Fungi incertae sedis</taxon>
        <taxon>Chytridiomycota</taxon>
        <taxon>Chytridiomycota incertae sedis</taxon>
        <taxon>Chytridiomycetes</taxon>
        <taxon>Chytridiales</taxon>
        <taxon>Chytriomycetaceae</taxon>
        <taxon>Physocladia</taxon>
    </lineage>
</organism>
<reference evidence="3" key="1">
    <citation type="submission" date="2020-05" db="EMBL/GenBank/DDBJ databases">
        <title>Phylogenomic resolution of chytrid fungi.</title>
        <authorList>
            <person name="Stajich J.E."/>
            <person name="Amses K."/>
            <person name="Simmons R."/>
            <person name="Seto K."/>
            <person name="Myers J."/>
            <person name="Bonds A."/>
            <person name="Quandt C.A."/>
            <person name="Barry K."/>
            <person name="Liu P."/>
            <person name="Grigoriev I."/>
            <person name="Longcore J.E."/>
            <person name="James T.Y."/>
        </authorList>
    </citation>
    <scope>NUCLEOTIDE SEQUENCE</scope>
    <source>
        <strain evidence="3">JEL0513</strain>
    </source>
</reference>
<dbReference type="Pfam" id="PF13300">
    <property type="entry name" value="DUF4078"/>
    <property type="match status" value="1"/>
</dbReference>
<comment type="caution">
    <text evidence="3">The sequence shown here is derived from an EMBL/GenBank/DDBJ whole genome shotgun (WGS) entry which is preliminary data.</text>
</comment>
<gene>
    <name evidence="3" type="ORF">HK100_005944</name>
</gene>
<keyword evidence="1" id="KW-0175">Coiled coil</keyword>
<accession>A0AAD5SR55</accession>
<feature type="region of interest" description="Disordered" evidence="2">
    <location>
        <begin position="74"/>
        <end position="132"/>
    </location>
</feature>
<evidence type="ECO:0000256" key="1">
    <source>
        <dbReference type="ARBA" id="ARBA00023054"/>
    </source>
</evidence>
<proteinExistence type="predicted"/>
<protein>
    <submittedName>
        <fullName evidence="3">Uncharacterized protein</fullName>
    </submittedName>
</protein>
<sequence length="132" mass="14711">NDNDTLPPPLHFDPNREIRNLGVGYYRLSQEDEERKKQMDALESLRKETVGSRIAAGRVKDERKAKIEERKALLKERKKKREVGGGNGGGGTTGDLSFGISATSSTAVGIIQSQNDEQHDQDDVESFLRELD</sequence>
<feature type="compositionally biased region" description="Gly residues" evidence="2">
    <location>
        <begin position="84"/>
        <end position="93"/>
    </location>
</feature>
<feature type="non-terminal residue" evidence="3">
    <location>
        <position position="1"/>
    </location>
</feature>
<dbReference type="PANTHER" id="PTHR15885:SF1">
    <property type="entry name" value="COILED-COIL DOMAIN-CONTAINING PROTEIN 174"/>
    <property type="match status" value="1"/>
</dbReference>
<dbReference type="PANTHER" id="PTHR15885">
    <property type="entry name" value="COILED-COIL DOMAIN-CONTAINING PROTEIN 174"/>
    <property type="match status" value="1"/>
</dbReference>
<dbReference type="AlphaFoldDB" id="A0AAD5SR55"/>
<dbReference type="EMBL" id="JADGJH010002760">
    <property type="protein sequence ID" value="KAJ3095025.1"/>
    <property type="molecule type" value="Genomic_DNA"/>
</dbReference>